<evidence type="ECO:0000256" key="1">
    <source>
        <dbReference type="SAM" id="SignalP"/>
    </source>
</evidence>
<gene>
    <name evidence="3" type="ORF">DI603_02055</name>
</gene>
<protein>
    <recommendedName>
        <fullName evidence="2">Ice-binding protein C-terminal domain-containing protein</fullName>
    </recommendedName>
</protein>
<sequence length="265" mass="28679">MNKLLLGRLGLLLAGSALLGMAHAQSVPGQGDWTTTLQARDLDGNLANGAEAYYDTVLNITWMANANLGVGSVYDTDEDQPGGLSWYDAKTLVASLTDGGVSGWRLPKASPVNGEYWQYYDPNDYWTGQRDQGYNIISPNSELAHMFHVTLGNKSILDTTGADQEGFGVSNMGPFSGLSSANAYWFGTTFDQFAGDPRYPQDRAWLFYPAFGSQGFARMSNHLQVWAVHDGDVGTAITAVPEPSSYGLMLAGLLGVMAMVRRRQA</sequence>
<feature type="domain" description="Ice-binding protein C-terminal" evidence="2">
    <location>
        <begin position="239"/>
        <end position="263"/>
    </location>
</feature>
<keyword evidence="1" id="KW-0732">Signal</keyword>
<dbReference type="Pfam" id="PF07589">
    <property type="entry name" value="PEP-CTERM"/>
    <property type="match status" value="1"/>
</dbReference>
<dbReference type="InterPro" id="IPR013424">
    <property type="entry name" value="Ice-binding_C"/>
</dbReference>
<proteinExistence type="predicted"/>
<evidence type="ECO:0000259" key="2">
    <source>
        <dbReference type="Pfam" id="PF07589"/>
    </source>
</evidence>
<dbReference type="NCBIfam" id="TIGR02595">
    <property type="entry name" value="PEP_CTERM"/>
    <property type="match status" value="1"/>
</dbReference>
<dbReference type="AlphaFoldDB" id="A0A2W5E227"/>
<dbReference type="EMBL" id="QFOD01000001">
    <property type="protein sequence ID" value="PZP36763.1"/>
    <property type="molecule type" value="Genomic_DNA"/>
</dbReference>
<accession>A0A2W5E227</accession>
<comment type="caution">
    <text evidence="3">The sequence shown here is derived from an EMBL/GenBank/DDBJ whole genome shotgun (WGS) entry which is preliminary data.</text>
</comment>
<organism evidence="3 4">
    <name type="scientific">Roseateles depolymerans</name>
    <dbReference type="NCBI Taxonomy" id="76731"/>
    <lineage>
        <taxon>Bacteria</taxon>
        <taxon>Pseudomonadati</taxon>
        <taxon>Pseudomonadota</taxon>
        <taxon>Betaproteobacteria</taxon>
        <taxon>Burkholderiales</taxon>
        <taxon>Sphaerotilaceae</taxon>
        <taxon>Roseateles</taxon>
    </lineage>
</organism>
<feature type="chain" id="PRO_5016180400" description="Ice-binding protein C-terminal domain-containing protein" evidence="1">
    <location>
        <begin position="25"/>
        <end position="265"/>
    </location>
</feature>
<evidence type="ECO:0000313" key="3">
    <source>
        <dbReference type="EMBL" id="PZP36763.1"/>
    </source>
</evidence>
<reference evidence="3 4" key="1">
    <citation type="submission" date="2017-08" db="EMBL/GenBank/DDBJ databases">
        <title>Infants hospitalized years apart are colonized by the same room-sourced microbial strains.</title>
        <authorList>
            <person name="Brooks B."/>
            <person name="Olm M.R."/>
            <person name="Firek B.A."/>
            <person name="Baker R."/>
            <person name="Thomas B.C."/>
            <person name="Morowitz M.J."/>
            <person name="Banfield J.F."/>
        </authorList>
    </citation>
    <scope>NUCLEOTIDE SEQUENCE [LARGE SCALE GENOMIC DNA]</scope>
    <source>
        <strain evidence="3">S2_012_000_R2_81</strain>
    </source>
</reference>
<feature type="signal peptide" evidence="1">
    <location>
        <begin position="1"/>
        <end position="24"/>
    </location>
</feature>
<name>A0A2W5E227_9BURK</name>
<evidence type="ECO:0000313" key="4">
    <source>
        <dbReference type="Proteomes" id="UP000249633"/>
    </source>
</evidence>
<dbReference type="Proteomes" id="UP000249633">
    <property type="component" value="Unassembled WGS sequence"/>
</dbReference>